<evidence type="ECO:0000313" key="3">
    <source>
        <dbReference type="EMBL" id="MEE3717797.1"/>
    </source>
</evidence>
<proteinExistence type="predicted"/>
<feature type="coiled-coil region" evidence="1">
    <location>
        <begin position="75"/>
        <end position="102"/>
    </location>
</feature>
<accession>A0AAW9PXL9</accession>
<organism evidence="3 4">
    <name type="scientific">Tumidithrix elongata BACA0141</name>
    <dbReference type="NCBI Taxonomy" id="2716417"/>
    <lineage>
        <taxon>Bacteria</taxon>
        <taxon>Bacillati</taxon>
        <taxon>Cyanobacteriota</taxon>
        <taxon>Cyanophyceae</taxon>
        <taxon>Pseudanabaenales</taxon>
        <taxon>Pseudanabaenaceae</taxon>
        <taxon>Tumidithrix</taxon>
        <taxon>Tumidithrix elongata</taxon>
    </lineage>
</organism>
<sequence>MVQYTLAQSPEVILTVSGRDSLKAREKAMAQLIELMDEGKLDTDLADGFSPQQFIEVKEPAMTVTSDQDDAVTQAVQLLNNLATLKIKVQELRTEAMKIRAQVDILFSDAPVSEEEINSLKEGFKVLKNFAQFNLRYLDARSQAEQARIVLDQALNGSLAEPAPTKVEPSNPEALPQAEVELPDAVDETPAQSTDTEVETVSEKATGKAKK</sequence>
<feature type="region of interest" description="Disordered" evidence="2">
    <location>
        <begin position="160"/>
        <end position="211"/>
    </location>
</feature>
<name>A0AAW9PXL9_9CYAN</name>
<dbReference type="Proteomes" id="UP001333818">
    <property type="component" value="Unassembled WGS sequence"/>
</dbReference>
<feature type="compositionally biased region" description="Basic and acidic residues" evidence="2">
    <location>
        <begin position="201"/>
        <end position="211"/>
    </location>
</feature>
<dbReference type="EMBL" id="JAZBJZ010000053">
    <property type="protein sequence ID" value="MEE3717797.1"/>
    <property type="molecule type" value="Genomic_DNA"/>
</dbReference>
<keyword evidence="4" id="KW-1185">Reference proteome</keyword>
<keyword evidence="1" id="KW-0175">Coiled coil</keyword>
<evidence type="ECO:0000256" key="2">
    <source>
        <dbReference type="SAM" id="MobiDB-lite"/>
    </source>
</evidence>
<dbReference type="AlphaFoldDB" id="A0AAW9PXL9"/>
<reference evidence="3" key="1">
    <citation type="submission" date="2024-01" db="EMBL/GenBank/DDBJ databases">
        <title>Bank of Algae and Cyanobacteria of the Azores (BACA) strain genomes.</title>
        <authorList>
            <person name="Luz R."/>
            <person name="Cordeiro R."/>
            <person name="Fonseca A."/>
            <person name="Goncalves V."/>
        </authorList>
    </citation>
    <scope>NUCLEOTIDE SEQUENCE</scope>
    <source>
        <strain evidence="3">BACA0141</strain>
    </source>
</reference>
<evidence type="ECO:0000256" key="1">
    <source>
        <dbReference type="SAM" id="Coils"/>
    </source>
</evidence>
<gene>
    <name evidence="3" type="ORF">V2H45_13730</name>
</gene>
<evidence type="ECO:0000313" key="4">
    <source>
        <dbReference type="Proteomes" id="UP001333818"/>
    </source>
</evidence>
<protein>
    <submittedName>
        <fullName evidence="3">Uncharacterized protein</fullName>
    </submittedName>
</protein>
<comment type="caution">
    <text evidence="3">The sequence shown here is derived from an EMBL/GenBank/DDBJ whole genome shotgun (WGS) entry which is preliminary data.</text>
</comment>